<dbReference type="EMBL" id="JAHUTI010040722">
    <property type="protein sequence ID" value="MED6245465.1"/>
    <property type="molecule type" value="Genomic_DNA"/>
</dbReference>
<accession>A0ABU7B5T2</accession>
<proteinExistence type="predicted"/>
<name>A0ABU7B5T2_9TELE</name>
<comment type="caution">
    <text evidence="1">The sequence shown here is derived from an EMBL/GenBank/DDBJ whole genome shotgun (WGS) entry which is preliminary data.</text>
</comment>
<keyword evidence="2" id="KW-1185">Reference proteome</keyword>
<gene>
    <name evidence="1" type="ORF">ATANTOWER_003585</name>
</gene>
<dbReference type="Proteomes" id="UP001345963">
    <property type="component" value="Unassembled WGS sequence"/>
</dbReference>
<reference evidence="1 2" key="1">
    <citation type="submission" date="2021-07" db="EMBL/GenBank/DDBJ databases">
        <authorList>
            <person name="Palmer J.M."/>
        </authorList>
    </citation>
    <scope>NUCLEOTIDE SEQUENCE [LARGE SCALE GENOMIC DNA]</scope>
    <source>
        <strain evidence="1 2">AT_MEX2019</strain>
        <tissue evidence="1">Muscle</tissue>
    </source>
</reference>
<protein>
    <submittedName>
        <fullName evidence="1">Uncharacterized protein</fullName>
    </submittedName>
</protein>
<sequence>MVAQWLALLPYSKKVLGSTPIQGSFCMEFNEDREEIRIWGRDTDGLWNSVTTSASPLLAVVKPLGK</sequence>
<evidence type="ECO:0000313" key="1">
    <source>
        <dbReference type="EMBL" id="MED6245465.1"/>
    </source>
</evidence>
<evidence type="ECO:0000313" key="2">
    <source>
        <dbReference type="Proteomes" id="UP001345963"/>
    </source>
</evidence>
<organism evidence="1 2">
    <name type="scientific">Ataeniobius toweri</name>
    <dbReference type="NCBI Taxonomy" id="208326"/>
    <lineage>
        <taxon>Eukaryota</taxon>
        <taxon>Metazoa</taxon>
        <taxon>Chordata</taxon>
        <taxon>Craniata</taxon>
        <taxon>Vertebrata</taxon>
        <taxon>Euteleostomi</taxon>
        <taxon>Actinopterygii</taxon>
        <taxon>Neopterygii</taxon>
        <taxon>Teleostei</taxon>
        <taxon>Neoteleostei</taxon>
        <taxon>Acanthomorphata</taxon>
        <taxon>Ovalentaria</taxon>
        <taxon>Atherinomorphae</taxon>
        <taxon>Cyprinodontiformes</taxon>
        <taxon>Goodeidae</taxon>
        <taxon>Ataeniobius</taxon>
    </lineage>
</organism>